<evidence type="ECO:0000313" key="2">
    <source>
        <dbReference type="EMBL" id="KAG1783316.1"/>
    </source>
</evidence>
<evidence type="ECO:0000256" key="1">
    <source>
        <dbReference type="SAM" id="Phobius"/>
    </source>
</evidence>
<feature type="transmembrane region" description="Helical" evidence="1">
    <location>
        <begin position="129"/>
        <end position="149"/>
    </location>
</feature>
<accession>A0A9P7D9B7</accession>
<reference evidence="2" key="1">
    <citation type="journal article" date="2020" name="New Phytol.">
        <title>Comparative genomics reveals dynamic genome evolution in host specialist ectomycorrhizal fungi.</title>
        <authorList>
            <person name="Lofgren L.A."/>
            <person name="Nguyen N.H."/>
            <person name="Vilgalys R."/>
            <person name="Ruytinx J."/>
            <person name="Liao H.L."/>
            <person name="Branco S."/>
            <person name="Kuo A."/>
            <person name="LaButti K."/>
            <person name="Lipzen A."/>
            <person name="Andreopoulos W."/>
            <person name="Pangilinan J."/>
            <person name="Riley R."/>
            <person name="Hundley H."/>
            <person name="Na H."/>
            <person name="Barry K."/>
            <person name="Grigoriev I.V."/>
            <person name="Stajich J.E."/>
            <person name="Kennedy P.G."/>
        </authorList>
    </citation>
    <scope>NUCLEOTIDE SEQUENCE</scope>
    <source>
        <strain evidence="2">DOB743</strain>
    </source>
</reference>
<evidence type="ECO:0000313" key="3">
    <source>
        <dbReference type="Proteomes" id="UP000714275"/>
    </source>
</evidence>
<sequence>MRIWRMKYRPRRLVSESEGVIRPHGLVLVEIQGTSGYRFPPTPFPLLSYFYRHEMALFTDHPVRHVLKAIFALVMGHMIMKFLPQSIQVVHLTQTSVTMLAIGALIVLVVKHHRTEGENRALSRGQEELILIAAFGAFWFAFLLAMRAWNQGSVDIDLAHPRNMFQSSTGAAQSNVVGAGSRGVGAAAQARPPAVASERLQGAASYIRQQYKPQAGFRKPHPCDPNDAYCVVEEWTFY</sequence>
<keyword evidence="3" id="KW-1185">Reference proteome</keyword>
<keyword evidence="1" id="KW-0812">Transmembrane</keyword>
<dbReference type="AlphaFoldDB" id="A0A9P7D9B7"/>
<protein>
    <submittedName>
        <fullName evidence="2">Uncharacterized protein</fullName>
    </submittedName>
</protein>
<name>A0A9P7D9B7_9AGAM</name>
<proteinExistence type="predicted"/>
<feature type="transmembrane region" description="Helical" evidence="1">
    <location>
        <begin position="89"/>
        <end position="109"/>
    </location>
</feature>
<comment type="caution">
    <text evidence="2">The sequence shown here is derived from an EMBL/GenBank/DDBJ whole genome shotgun (WGS) entry which is preliminary data.</text>
</comment>
<organism evidence="2 3">
    <name type="scientific">Suillus placidus</name>
    <dbReference type="NCBI Taxonomy" id="48579"/>
    <lineage>
        <taxon>Eukaryota</taxon>
        <taxon>Fungi</taxon>
        <taxon>Dikarya</taxon>
        <taxon>Basidiomycota</taxon>
        <taxon>Agaricomycotina</taxon>
        <taxon>Agaricomycetes</taxon>
        <taxon>Agaricomycetidae</taxon>
        <taxon>Boletales</taxon>
        <taxon>Suillineae</taxon>
        <taxon>Suillaceae</taxon>
        <taxon>Suillus</taxon>
    </lineage>
</organism>
<keyword evidence="1" id="KW-0472">Membrane</keyword>
<dbReference type="EMBL" id="JABBWD010000002">
    <property type="protein sequence ID" value="KAG1783316.1"/>
    <property type="molecule type" value="Genomic_DNA"/>
</dbReference>
<gene>
    <name evidence="2" type="ORF">EV702DRAFT_251884</name>
</gene>
<keyword evidence="1" id="KW-1133">Transmembrane helix</keyword>
<dbReference type="OrthoDB" id="3266871at2759"/>
<dbReference type="Proteomes" id="UP000714275">
    <property type="component" value="Unassembled WGS sequence"/>
</dbReference>